<reference evidence="1" key="1">
    <citation type="submission" date="2020-10" db="EMBL/GenBank/DDBJ databases">
        <title>Feather gene expression reveals the developmental basis of iridescence in African starlings.</title>
        <authorList>
            <person name="Rubenstein D.R."/>
        </authorList>
    </citation>
    <scope>NUCLEOTIDE SEQUENCE</scope>
    <source>
        <strain evidence="1">SS15</strain>
        <tissue evidence="1">Liver</tissue>
    </source>
</reference>
<protein>
    <submittedName>
        <fullName evidence="1">Uncharacterized protein</fullName>
    </submittedName>
</protein>
<dbReference type="Proteomes" id="UP000618051">
    <property type="component" value="Unassembled WGS sequence"/>
</dbReference>
<dbReference type="AlphaFoldDB" id="A0A835NRT0"/>
<name>A0A835NRT0_9PASS</name>
<feature type="non-terminal residue" evidence="1">
    <location>
        <position position="165"/>
    </location>
</feature>
<organism evidence="1">
    <name type="scientific">Lamprotornis superbus</name>
    <dbReference type="NCBI Taxonomy" id="245042"/>
    <lineage>
        <taxon>Eukaryota</taxon>
        <taxon>Metazoa</taxon>
        <taxon>Chordata</taxon>
        <taxon>Craniata</taxon>
        <taxon>Vertebrata</taxon>
        <taxon>Euteleostomi</taxon>
        <taxon>Archelosauria</taxon>
        <taxon>Archosauria</taxon>
        <taxon>Dinosauria</taxon>
        <taxon>Saurischia</taxon>
        <taxon>Theropoda</taxon>
        <taxon>Coelurosauria</taxon>
        <taxon>Aves</taxon>
        <taxon>Neognathae</taxon>
        <taxon>Neoaves</taxon>
        <taxon>Telluraves</taxon>
        <taxon>Australaves</taxon>
        <taxon>Passeriformes</taxon>
        <taxon>Sturnidae</taxon>
        <taxon>Lamprotornis</taxon>
    </lineage>
</organism>
<comment type="caution">
    <text evidence="1">The sequence shown here is derived from an EMBL/GenBank/DDBJ whole genome shotgun (WGS) entry which is preliminary data.</text>
</comment>
<accession>A0A835NRT0</accession>
<proteinExistence type="predicted"/>
<evidence type="ECO:0000313" key="3">
    <source>
        <dbReference type="Proteomes" id="UP000618051"/>
    </source>
</evidence>
<evidence type="ECO:0000313" key="2">
    <source>
        <dbReference type="EMBL" id="KAI1242514.1"/>
    </source>
</evidence>
<evidence type="ECO:0000313" key="1">
    <source>
        <dbReference type="EMBL" id="KAG0119935.1"/>
    </source>
</evidence>
<dbReference type="OrthoDB" id="9950666at2759"/>
<reference evidence="2" key="3">
    <citation type="submission" date="2022-01" db="EMBL/GenBank/DDBJ databases">
        <authorList>
            <person name="Rubenstein D.R."/>
        </authorList>
    </citation>
    <scope>NUCLEOTIDE SEQUENCE</scope>
    <source>
        <strain evidence="2">SS15</strain>
        <tissue evidence="2">Liver</tissue>
    </source>
</reference>
<sequence length="165" mass="17622">VDADDVITKEEQIFLLLKAKAKCERHLKAKVPKVHGKMENVPAARLSVLPGSAVGKPGEGKAARPGFARPGFARPGFARPSFAKPSFAKPCFAKPCFAKPCFAKPSFAKPSFATCPPGAFGNTSEGPEKSHFSFDSTPPVFHQETSSHILCCSFVPSPLAQLTPR</sequence>
<dbReference type="EMBL" id="JADDUC020000001">
    <property type="protein sequence ID" value="KAI1242514.1"/>
    <property type="molecule type" value="Genomic_DNA"/>
</dbReference>
<dbReference type="EMBL" id="JADDUC010000075">
    <property type="protein sequence ID" value="KAG0119935.1"/>
    <property type="molecule type" value="Genomic_DNA"/>
</dbReference>
<reference evidence="2 3" key="2">
    <citation type="journal article" date="2021" name="J. Hered.">
        <title>Feather Gene Expression Elucidates the Developmental Basis of Plumage Iridescence in African Starlings.</title>
        <authorList>
            <person name="Rubenstein D.R."/>
            <person name="Corvelo A."/>
            <person name="MacManes M.D."/>
            <person name="Maia R."/>
            <person name="Narzisi G."/>
            <person name="Rousaki A."/>
            <person name="Vandenabeele P."/>
            <person name="Shawkey M.D."/>
            <person name="Solomon J."/>
        </authorList>
    </citation>
    <scope>NUCLEOTIDE SEQUENCE [LARGE SCALE GENOMIC DNA]</scope>
    <source>
        <strain evidence="2">SS15</strain>
    </source>
</reference>
<keyword evidence="3" id="KW-1185">Reference proteome</keyword>
<gene>
    <name evidence="2" type="ORF">IHE44_0000044</name>
    <name evidence="1" type="ORF">IHE44_013584</name>
</gene>